<dbReference type="AlphaFoldDB" id="A0A0F9G3W0"/>
<reference evidence="2" key="1">
    <citation type="journal article" date="2015" name="Nature">
        <title>Complex archaea that bridge the gap between prokaryotes and eukaryotes.</title>
        <authorList>
            <person name="Spang A."/>
            <person name="Saw J.H."/>
            <person name="Jorgensen S.L."/>
            <person name="Zaremba-Niedzwiedzka K."/>
            <person name="Martijn J."/>
            <person name="Lind A.E."/>
            <person name="van Eijk R."/>
            <person name="Schleper C."/>
            <person name="Guy L."/>
            <person name="Ettema T.J."/>
        </authorList>
    </citation>
    <scope>NUCLEOTIDE SEQUENCE</scope>
</reference>
<gene>
    <name evidence="2" type="ORF">LCGC14_1875840</name>
</gene>
<organism evidence="2">
    <name type="scientific">marine sediment metagenome</name>
    <dbReference type="NCBI Taxonomy" id="412755"/>
    <lineage>
        <taxon>unclassified sequences</taxon>
        <taxon>metagenomes</taxon>
        <taxon>ecological metagenomes</taxon>
    </lineage>
</organism>
<dbReference type="InterPro" id="IPR051396">
    <property type="entry name" value="Bact_Antivir_Def_Nuclease"/>
</dbReference>
<name>A0A0F9G3W0_9ZZZZ</name>
<protein>
    <recommendedName>
        <fullName evidence="1">Endonuclease GajA/Old nuclease/RecF-like AAA domain-containing protein</fullName>
    </recommendedName>
</protein>
<dbReference type="EMBL" id="LAZR01019220">
    <property type="protein sequence ID" value="KKL93323.1"/>
    <property type="molecule type" value="Genomic_DNA"/>
</dbReference>
<comment type="caution">
    <text evidence="2">The sequence shown here is derived from an EMBL/GenBank/DDBJ whole genome shotgun (WGS) entry which is preliminary data.</text>
</comment>
<dbReference type="InterPro" id="IPR041685">
    <property type="entry name" value="AAA_GajA/Old/RecF-like"/>
</dbReference>
<dbReference type="Gene3D" id="3.40.50.300">
    <property type="entry name" value="P-loop containing nucleotide triphosphate hydrolases"/>
    <property type="match status" value="1"/>
</dbReference>
<dbReference type="Pfam" id="PF13175">
    <property type="entry name" value="AAA_15"/>
    <property type="match status" value="1"/>
</dbReference>
<dbReference type="SUPFAM" id="SSF52540">
    <property type="entry name" value="P-loop containing nucleoside triphosphate hydrolases"/>
    <property type="match status" value="1"/>
</dbReference>
<dbReference type="PANTHER" id="PTHR43581">
    <property type="entry name" value="ATP/GTP PHOSPHATASE"/>
    <property type="match status" value="1"/>
</dbReference>
<sequence>MALATKETAKKTATATKTSLQGVKSLMIKNFRCFDEDGVSIALDQNVTAFIGKNGSGKTAIIDALHLLLGQEYLPTRISENDFHCKADAIKDEIFIEAETTKPFFMLLETTSSSTSIEKVIVPCNKIRLQVKRREKAEKVLDDPFVITKTVVPIQGEISQDLFDDLSLSSRIRLPEKIEAPREEKGSTYYLTHFKLRDGKERTTKILDYFLTFNKGKLKECPKTYLLDKYRAKEISGSYSLMSKVLNDLDWRLKKTDVTFEENEKIAVKIGEAVDQKKKLISNLNRVVENLSSDKQGFKFDFFNKDQPFTNASITKNVEGKALAPNLLGSGFHIILSYALLQYVISLEKIPVILLVDEPEMHLHSDWQKKLYNTFVSQNQMQIIYTTQSENFISLENWRQIKIVNESEVGPTIETLSQTVGDGEATISAYLDDYSDRNLHISLFLKDNLELLFTEKCIIVEGPAEKYALPRLLE</sequence>
<evidence type="ECO:0000313" key="2">
    <source>
        <dbReference type="EMBL" id="KKL93323.1"/>
    </source>
</evidence>
<proteinExistence type="predicted"/>
<evidence type="ECO:0000259" key="1">
    <source>
        <dbReference type="Pfam" id="PF13175"/>
    </source>
</evidence>
<accession>A0A0F9G3W0</accession>
<feature type="domain" description="Endonuclease GajA/Old nuclease/RecF-like AAA" evidence="1">
    <location>
        <begin position="24"/>
        <end position="393"/>
    </location>
</feature>
<dbReference type="PANTHER" id="PTHR43581:SF4">
    <property type="entry name" value="ATP_GTP PHOSPHATASE"/>
    <property type="match status" value="1"/>
</dbReference>
<dbReference type="InterPro" id="IPR027417">
    <property type="entry name" value="P-loop_NTPase"/>
</dbReference>